<evidence type="ECO:0000313" key="3">
    <source>
        <dbReference type="Proteomes" id="UP000556620"/>
    </source>
</evidence>
<gene>
    <name evidence="2" type="ORF">H4C44_20985</name>
</gene>
<dbReference type="Proteomes" id="UP000556620">
    <property type="component" value="Unassembled WGS sequence"/>
</dbReference>
<protein>
    <submittedName>
        <fullName evidence="2">Uncharacterized protein</fullName>
    </submittedName>
</protein>
<name>A0A7W2PUT3_9PSED</name>
<reference evidence="2 3" key="1">
    <citation type="submission" date="2020-07" db="EMBL/GenBank/DDBJ databases">
        <title>Diversity of carbapenemase encoding genes among Pseudomonas putida group clinical isolates in a tertiary Brazilian hospital.</title>
        <authorList>
            <person name="Alberto-Lei F."/>
            <person name="Nodari C.S."/>
            <person name="Streling A.P."/>
            <person name="Paulino J.T."/>
            <person name="Bessa-Neto F.O."/>
            <person name="Cayo R."/>
            <person name="Gales A.C."/>
        </authorList>
    </citation>
    <scope>NUCLEOTIDE SEQUENCE [LARGE SCALE GENOMIC DNA]</scope>
    <source>
        <strain evidence="2 3">14535</strain>
    </source>
</reference>
<dbReference type="RefSeq" id="WP_020308988.1">
    <property type="nucleotide sequence ID" value="NZ_JACGCU010000045.1"/>
</dbReference>
<feature type="transmembrane region" description="Helical" evidence="1">
    <location>
        <begin position="58"/>
        <end position="76"/>
    </location>
</feature>
<keyword evidence="1" id="KW-0812">Transmembrane</keyword>
<dbReference type="EMBL" id="JACGCU010000045">
    <property type="protein sequence ID" value="MBA6061640.1"/>
    <property type="molecule type" value="Genomic_DNA"/>
</dbReference>
<evidence type="ECO:0000313" key="2">
    <source>
        <dbReference type="EMBL" id="MBA6061640.1"/>
    </source>
</evidence>
<accession>A0A7W2PUT3</accession>
<proteinExistence type="predicted"/>
<comment type="caution">
    <text evidence="2">The sequence shown here is derived from an EMBL/GenBank/DDBJ whole genome shotgun (WGS) entry which is preliminary data.</text>
</comment>
<evidence type="ECO:0000256" key="1">
    <source>
        <dbReference type="SAM" id="Phobius"/>
    </source>
</evidence>
<keyword evidence="1" id="KW-0472">Membrane</keyword>
<dbReference type="AlphaFoldDB" id="A0A7W2PUT3"/>
<feature type="transmembrane region" description="Helical" evidence="1">
    <location>
        <begin position="12"/>
        <end position="38"/>
    </location>
</feature>
<keyword evidence="1" id="KW-1133">Transmembrane helix</keyword>
<sequence length="100" mass="10476">MQTNEVFKMERKIAFWSVGAVLGALLAANVQIVAAIVFAAQANPSFAEFLSLFRGESFAANLAACAVAGVMGMESWRRRQSKAAGPAVARVSNAGGKRSA</sequence>
<organism evidence="2 3">
    <name type="scientific">Pseudomonas juntendi</name>
    <dbReference type="NCBI Taxonomy" id="2666183"/>
    <lineage>
        <taxon>Bacteria</taxon>
        <taxon>Pseudomonadati</taxon>
        <taxon>Pseudomonadota</taxon>
        <taxon>Gammaproteobacteria</taxon>
        <taxon>Pseudomonadales</taxon>
        <taxon>Pseudomonadaceae</taxon>
        <taxon>Pseudomonas</taxon>
    </lineage>
</organism>